<evidence type="ECO:0000313" key="3">
    <source>
        <dbReference type="Proteomes" id="UP000823399"/>
    </source>
</evidence>
<dbReference type="Proteomes" id="UP000823399">
    <property type="component" value="Unassembled WGS sequence"/>
</dbReference>
<evidence type="ECO:0000313" key="2">
    <source>
        <dbReference type="EMBL" id="KAG2109993.1"/>
    </source>
</evidence>
<sequence>MFGKQVRFATAVYSDDDDSVTSATSDSSYVNSSDSHRSTCSNSPEVAKHKFEGPLAWWSGYTPLDSWILPILFQIPRFKGLIGVEPYIRFKQYKLADEVRLSEEWTNDPIANRDIRYDMCFFGEFDEVTSMLADIHVLDMAHGTAIAAKAISRSRGLTNLDRSPLGRIQVNSGSIDECMHEDKGPDRSADDTAGSLTMDPYDCGWEDAPAAEDLISSLFSGEQADPYDCGWDDHMEVNTPGVKEDLNNFEREDESKKGLVPGLPMVEEEDAYDCGWEDAVDAQPMASSMTLSHQDDAYDCGWEDRPDDGAVLTDLVMTVECPEDPYDCGWGDQQDDGAAFISSVATEDLYDCGWEEEKDADSASPIAIPEDPYDCGWGSDADNQDIASRHDPQNGQIGRRTNSPTPMDGLYIIDLTSSSGSPKSTREARYEPMSIEIPEVIDLTSDTGSSSHGVSQRNTFQDASWSMHRGIQRLNSIGTDQRNASTQNMVTQNPAGMPDSLSAATLRANQRLIGAYTDARDRVTELGEDVVAIYRLLDIHRRIMDPLDAMITNLQEGNQ</sequence>
<dbReference type="RefSeq" id="XP_041293861.1">
    <property type="nucleotide sequence ID" value="XM_041441387.1"/>
</dbReference>
<reference evidence="2" key="1">
    <citation type="journal article" date="2020" name="New Phytol.">
        <title>Comparative genomics reveals dynamic genome evolution in host specialist ectomycorrhizal fungi.</title>
        <authorList>
            <person name="Lofgren L.A."/>
            <person name="Nguyen N.H."/>
            <person name="Vilgalys R."/>
            <person name="Ruytinx J."/>
            <person name="Liao H.L."/>
            <person name="Branco S."/>
            <person name="Kuo A."/>
            <person name="LaButti K."/>
            <person name="Lipzen A."/>
            <person name="Andreopoulos W."/>
            <person name="Pangilinan J."/>
            <person name="Riley R."/>
            <person name="Hundley H."/>
            <person name="Na H."/>
            <person name="Barry K."/>
            <person name="Grigoriev I.V."/>
            <person name="Stajich J.E."/>
            <person name="Kennedy P.G."/>
        </authorList>
    </citation>
    <scope>NUCLEOTIDE SEQUENCE</scope>
    <source>
        <strain evidence="2">FC423</strain>
    </source>
</reference>
<dbReference type="GeneID" id="64703646"/>
<dbReference type="EMBL" id="JABBWM010000022">
    <property type="protein sequence ID" value="KAG2109993.1"/>
    <property type="molecule type" value="Genomic_DNA"/>
</dbReference>
<keyword evidence="3" id="KW-1185">Reference proteome</keyword>
<accession>A0A9P7JV41</accession>
<dbReference type="OrthoDB" id="2633192at2759"/>
<dbReference type="AlphaFoldDB" id="A0A9P7JV41"/>
<protein>
    <submittedName>
        <fullName evidence="2">Uncharacterized protein</fullName>
    </submittedName>
</protein>
<gene>
    <name evidence="2" type="ORF">F5147DRAFT_772835</name>
</gene>
<evidence type="ECO:0000256" key="1">
    <source>
        <dbReference type="SAM" id="MobiDB-lite"/>
    </source>
</evidence>
<name>A0A9P7JV41_9AGAM</name>
<organism evidence="2 3">
    <name type="scientific">Suillus discolor</name>
    <dbReference type="NCBI Taxonomy" id="1912936"/>
    <lineage>
        <taxon>Eukaryota</taxon>
        <taxon>Fungi</taxon>
        <taxon>Dikarya</taxon>
        <taxon>Basidiomycota</taxon>
        <taxon>Agaricomycotina</taxon>
        <taxon>Agaricomycetes</taxon>
        <taxon>Agaricomycetidae</taxon>
        <taxon>Boletales</taxon>
        <taxon>Suillineae</taxon>
        <taxon>Suillaceae</taxon>
        <taxon>Suillus</taxon>
    </lineage>
</organism>
<feature type="compositionally biased region" description="Polar residues" evidence="1">
    <location>
        <begin position="393"/>
        <end position="405"/>
    </location>
</feature>
<comment type="caution">
    <text evidence="2">The sequence shown here is derived from an EMBL/GenBank/DDBJ whole genome shotgun (WGS) entry which is preliminary data.</text>
</comment>
<feature type="region of interest" description="Disordered" evidence="1">
    <location>
        <begin position="375"/>
        <end position="407"/>
    </location>
</feature>
<proteinExistence type="predicted"/>